<dbReference type="PANTHER" id="PTHR40661:SF3">
    <property type="entry name" value="FELS-1 PROPHAGE TRANSCRIPTIONAL REGULATOR"/>
    <property type="match status" value="1"/>
</dbReference>
<dbReference type="InterPro" id="IPR001387">
    <property type="entry name" value="Cro/C1-type_HTH"/>
</dbReference>
<dbReference type="Pfam" id="PF00717">
    <property type="entry name" value="Peptidase_S24"/>
    <property type="match status" value="1"/>
</dbReference>
<evidence type="ECO:0000259" key="4">
    <source>
        <dbReference type="PROSITE" id="PS50943"/>
    </source>
</evidence>
<gene>
    <name evidence="5" type="ORF">ESCAB7627_3688</name>
</gene>
<evidence type="ECO:0000313" key="6">
    <source>
        <dbReference type="Proteomes" id="UP000003042"/>
    </source>
</evidence>
<dbReference type="PANTHER" id="PTHR40661">
    <property type="match status" value="1"/>
</dbReference>
<keyword evidence="2" id="KW-0238">DNA-binding</keyword>
<dbReference type="InterPro" id="IPR010982">
    <property type="entry name" value="Lambda_DNA-bd_dom_sf"/>
</dbReference>
<dbReference type="EMBL" id="ABKX01000008">
    <property type="protein sequence ID" value="EDS90937.1"/>
    <property type="molecule type" value="Genomic_DNA"/>
</dbReference>
<dbReference type="Pfam" id="PF01381">
    <property type="entry name" value="HTH_3"/>
    <property type="match status" value="1"/>
</dbReference>
<dbReference type="GO" id="GO:0003677">
    <property type="term" value="F:DNA binding"/>
    <property type="evidence" value="ECO:0007669"/>
    <property type="project" value="UniProtKB-KW"/>
</dbReference>
<dbReference type="SUPFAM" id="SSF47413">
    <property type="entry name" value="lambda repressor-like DNA-binding domains"/>
    <property type="match status" value="1"/>
</dbReference>
<feature type="domain" description="HTH cro/C1-type" evidence="4">
    <location>
        <begin position="49"/>
        <end position="88"/>
    </location>
</feature>
<evidence type="ECO:0000313" key="5">
    <source>
        <dbReference type="EMBL" id="EDS90937.1"/>
    </source>
</evidence>
<evidence type="ECO:0000256" key="1">
    <source>
        <dbReference type="ARBA" id="ARBA00023015"/>
    </source>
</evidence>
<proteinExistence type="predicted"/>
<sequence>MIELKVFCKCFSIVLMVQNEKVRKEFAQRLAQACKEAGLDEHGRGMAIARALSLSSKGVSKWFNAESLPRQEKMNALAKFLNVDVVWLQHGTSLNGANDEDTLSFVGKLKKGLVRVVGEAILGVDGAIEMTEERDGWLKIYSDDPDAFGLRVKGDSMWPRIKSGEYVLIEPNTKVFPGDEVFVRTIEGHNMIKILGYDRDGEYQFTSINQDHRPITLPYHQVAKVEYVAGILKQSRHLDDIEAREWLRNY</sequence>
<dbReference type="SMART" id="SM00530">
    <property type="entry name" value="HTH_XRE"/>
    <property type="match status" value="1"/>
</dbReference>
<dbReference type="Gene3D" id="2.10.109.10">
    <property type="entry name" value="Umud Fragment, subunit A"/>
    <property type="match status" value="1"/>
</dbReference>
<dbReference type="CDD" id="cd00093">
    <property type="entry name" value="HTH_XRE"/>
    <property type="match status" value="1"/>
</dbReference>
<keyword evidence="3" id="KW-0804">Transcription</keyword>
<reference evidence="5 6" key="1">
    <citation type="submission" date="2008-02" db="EMBL/GenBank/DDBJ databases">
        <title>Annotation of Escherichia albertii TW07627.</title>
        <authorList>
            <person name="Sutton G."/>
            <person name="Whittam T.S."/>
            <person name="Sebastian Y."/>
        </authorList>
    </citation>
    <scope>NUCLEOTIDE SEQUENCE [LARGE SCALE GENOMIC DNA]</scope>
    <source>
        <strain evidence="5 6">TW07627</strain>
    </source>
</reference>
<dbReference type="InterPro" id="IPR039418">
    <property type="entry name" value="LexA-like"/>
</dbReference>
<dbReference type="InterPro" id="IPR015927">
    <property type="entry name" value="Peptidase_S24_S26A/B/C"/>
</dbReference>
<organism evidence="5 6">
    <name type="scientific">Escherichia albertii (strain TW07627)</name>
    <dbReference type="NCBI Taxonomy" id="502347"/>
    <lineage>
        <taxon>Bacteria</taxon>
        <taxon>Pseudomonadati</taxon>
        <taxon>Pseudomonadota</taxon>
        <taxon>Gammaproteobacteria</taxon>
        <taxon>Enterobacterales</taxon>
        <taxon>Enterobacteriaceae</taxon>
        <taxon>Escherichia</taxon>
    </lineage>
</organism>
<evidence type="ECO:0000256" key="3">
    <source>
        <dbReference type="ARBA" id="ARBA00023163"/>
    </source>
</evidence>
<accession>A0ABC9NKY4</accession>
<dbReference type="AlphaFoldDB" id="A0ABC9NKY4"/>
<dbReference type="PROSITE" id="PS50943">
    <property type="entry name" value="HTH_CROC1"/>
    <property type="match status" value="1"/>
</dbReference>
<dbReference type="InterPro" id="IPR036286">
    <property type="entry name" value="LexA/Signal_pep-like_sf"/>
</dbReference>
<dbReference type="CDD" id="cd06529">
    <property type="entry name" value="S24_LexA-like"/>
    <property type="match status" value="1"/>
</dbReference>
<protein>
    <submittedName>
        <fullName evidence="5">CI protein</fullName>
    </submittedName>
</protein>
<evidence type="ECO:0000256" key="2">
    <source>
        <dbReference type="ARBA" id="ARBA00023125"/>
    </source>
</evidence>
<dbReference type="Gene3D" id="1.10.260.40">
    <property type="entry name" value="lambda repressor-like DNA-binding domains"/>
    <property type="match status" value="1"/>
</dbReference>
<dbReference type="SUPFAM" id="SSF51306">
    <property type="entry name" value="LexA/Signal peptidase"/>
    <property type="match status" value="1"/>
</dbReference>
<dbReference type="Proteomes" id="UP000003042">
    <property type="component" value="Unassembled WGS sequence"/>
</dbReference>
<keyword evidence="1" id="KW-0805">Transcription regulation</keyword>
<comment type="caution">
    <text evidence="5">The sequence shown here is derived from an EMBL/GenBank/DDBJ whole genome shotgun (WGS) entry which is preliminary data.</text>
</comment>
<name>A0ABC9NKY4_ESCAT</name>